<feature type="non-terminal residue" evidence="1">
    <location>
        <position position="1"/>
    </location>
</feature>
<comment type="caution">
    <text evidence="1">The sequence shown here is derived from an EMBL/GenBank/DDBJ whole genome shotgun (WGS) entry which is preliminary data.</text>
</comment>
<dbReference type="InterPro" id="IPR012871">
    <property type="entry name" value="DUF1668_ORYSA"/>
</dbReference>
<evidence type="ECO:0000313" key="2">
    <source>
        <dbReference type="Proteomes" id="UP000324897"/>
    </source>
</evidence>
<dbReference type="PANTHER" id="PTHR33085">
    <property type="entry name" value="OS12G0113100 PROTEIN-RELATED"/>
    <property type="match status" value="1"/>
</dbReference>
<protein>
    <submittedName>
        <fullName evidence="1">Uncharacterized protein</fullName>
    </submittedName>
</protein>
<evidence type="ECO:0000313" key="1">
    <source>
        <dbReference type="EMBL" id="TVU27904.1"/>
    </source>
</evidence>
<dbReference type="Proteomes" id="UP000324897">
    <property type="component" value="Chromosome 1"/>
</dbReference>
<dbReference type="OrthoDB" id="674784at2759"/>
<sequence>MSKRKSSHEISDRAAKRPLPMQKQHLYLLVDDWERGYSIRKLDVDAFDADGSDSDWLPEHFTEPPVARMEATRTSSHTAPISWPCSPAKPASPYQPSTRITLGLTICPWPSCRGGYTRSPFFVSVGGKLFLFTNVLAEYLGDPPPHGSSKTPWSWTTIKARPPFYTSRIICYALHPDGRTLFVSAGSRPPRSRYYRPPPPFSSEDGQGTFSFDAERLEWTRHGDWLLPFAGQAHFDADLESWVGLCDERDGDGCLCACDVAPVAAAEFTSPPAWKLGDDRLFRRERERLHLGAKLVHMGGDGKFCLVEAMTHEDDARRLDDERGPLPRRRVLRVITFGVKYDKKGELRTTRRRARSYSTEYIGKLALQQYSNFPQENLGLRLVPAQATGHGRRYGTEHPGKLAYRVCASESELL</sequence>
<dbReference type="EMBL" id="RWGY01000011">
    <property type="protein sequence ID" value="TVU27904.1"/>
    <property type="molecule type" value="Genomic_DNA"/>
</dbReference>
<organism evidence="1 2">
    <name type="scientific">Eragrostis curvula</name>
    <name type="common">weeping love grass</name>
    <dbReference type="NCBI Taxonomy" id="38414"/>
    <lineage>
        <taxon>Eukaryota</taxon>
        <taxon>Viridiplantae</taxon>
        <taxon>Streptophyta</taxon>
        <taxon>Embryophyta</taxon>
        <taxon>Tracheophyta</taxon>
        <taxon>Spermatophyta</taxon>
        <taxon>Magnoliopsida</taxon>
        <taxon>Liliopsida</taxon>
        <taxon>Poales</taxon>
        <taxon>Poaceae</taxon>
        <taxon>PACMAD clade</taxon>
        <taxon>Chloridoideae</taxon>
        <taxon>Eragrostideae</taxon>
        <taxon>Eragrostidinae</taxon>
        <taxon>Eragrostis</taxon>
    </lineage>
</organism>
<keyword evidence="2" id="KW-1185">Reference proteome</keyword>
<proteinExistence type="predicted"/>
<dbReference type="Gramene" id="TVU27904">
    <property type="protein sequence ID" value="TVU27904"/>
    <property type="gene ID" value="EJB05_19405"/>
</dbReference>
<name>A0A5J9UX90_9POAL</name>
<gene>
    <name evidence="1" type="ORF">EJB05_19405</name>
</gene>
<dbReference type="PANTHER" id="PTHR33085:SF50">
    <property type="entry name" value="DUF1618 DOMAIN-CONTAINING PROTEIN"/>
    <property type="match status" value="1"/>
</dbReference>
<dbReference type="AlphaFoldDB" id="A0A5J9UX90"/>
<reference evidence="1 2" key="1">
    <citation type="journal article" date="2019" name="Sci. Rep.">
        <title>A high-quality genome of Eragrostis curvula grass provides insights into Poaceae evolution and supports new strategies to enhance forage quality.</title>
        <authorList>
            <person name="Carballo J."/>
            <person name="Santos B.A.C.M."/>
            <person name="Zappacosta D."/>
            <person name="Garbus I."/>
            <person name="Selva J.P."/>
            <person name="Gallo C.A."/>
            <person name="Diaz A."/>
            <person name="Albertini E."/>
            <person name="Caccamo M."/>
            <person name="Echenique V."/>
        </authorList>
    </citation>
    <scope>NUCLEOTIDE SEQUENCE [LARGE SCALE GENOMIC DNA]</scope>
    <source>
        <strain evidence="2">cv. Victoria</strain>
        <tissue evidence="1">Leaf</tissue>
    </source>
</reference>
<accession>A0A5J9UX90</accession>
<dbReference type="Pfam" id="PF07893">
    <property type="entry name" value="DUF1668"/>
    <property type="match status" value="1"/>
</dbReference>